<dbReference type="Gene3D" id="1.25.40.20">
    <property type="entry name" value="Ankyrin repeat-containing domain"/>
    <property type="match status" value="1"/>
</dbReference>
<dbReference type="Proteomes" id="UP000237347">
    <property type="component" value="Unassembled WGS sequence"/>
</dbReference>
<keyword evidence="2" id="KW-0812">Transmembrane</keyword>
<dbReference type="InterPro" id="IPR036770">
    <property type="entry name" value="Ankyrin_rpt-contain_sf"/>
</dbReference>
<dbReference type="PROSITE" id="PS50297">
    <property type="entry name" value="ANK_REP_REGION"/>
    <property type="match status" value="1"/>
</dbReference>
<dbReference type="SMART" id="SM00248">
    <property type="entry name" value="ANK"/>
    <property type="match status" value="3"/>
</dbReference>
<evidence type="ECO:0000259" key="3">
    <source>
        <dbReference type="Pfam" id="PF13962"/>
    </source>
</evidence>
<keyword evidence="2" id="KW-0472">Membrane</keyword>
<feature type="domain" description="PGG" evidence="3">
    <location>
        <begin position="218"/>
        <end position="336"/>
    </location>
</feature>
<dbReference type="Pfam" id="PF00023">
    <property type="entry name" value="Ank"/>
    <property type="match status" value="1"/>
</dbReference>
<evidence type="ECO:0000256" key="1">
    <source>
        <dbReference type="PROSITE-ProRule" id="PRU00023"/>
    </source>
</evidence>
<organism evidence="4 5">
    <name type="scientific">Quercus suber</name>
    <name type="common">Cork oak</name>
    <dbReference type="NCBI Taxonomy" id="58331"/>
    <lineage>
        <taxon>Eukaryota</taxon>
        <taxon>Viridiplantae</taxon>
        <taxon>Streptophyta</taxon>
        <taxon>Embryophyta</taxon>
        <taxon>Tracheophyta</taxon>
        <taxon>Spermatophyta</taxon>
        <taxon>Magnoliopsida</taxon>
        <taxon>eudicotyledons</taxon>
        <taxon>Gunneridae</taxon>
        <taxon>Pentapetalae</taxon>
        <taxon>rosids</taxon>
        <taxon>fabids</taxon>
        <taxon>Fagales</taxon>
        <taxon>Fagaceae</taxon>
        <taxon>Quercus</taxon>
    </lineage>
</organism>
<dbReference type="PROSITE" id="PS50088">
    <property type="entry name" value="ANK_REPEAT"/>
    <property type="match status" value="1"/>
</dbReference>
<dbReference type="InterPro" id="IPR026961">
    <property type="entry name" value="PGG_dom"/>
</dbReference>
<dbReference type="EMBL" id="PKMF04000689">
    <property type="protein sequence ID" value="KAK7821768.1"/>
    <property type="molecule type" value="Genomic_DNA"/>
</dbReference>
<name>A0AAW0J5A7_QUESU</name>
<dbReference type="SUPFAM" id="SSF48403">
    <property type="entry name" value="Ankyrin repeat"/>
    <property type="match status" value="1"/>
</dbReference>
<comment type="caution">
    <text evidence="4">The sequence shown here is derived from an EMBL/GenBank/DDBJ whole genome shotgun (WGS) entry which is preliminary data.</text>
</comment>
<feature type="transmembrane region" description="Helical" evidence="2">
    <location>
        <begin position="381"/>
        <end position="399"/>
    </location>
</feature>
<dbReference type="InterPro" id="IPR002110">
    <property type="entry name" value="Ankyrin_rpt"/>
</dbReference>
<feature type="transmembrane region" description="Helical" evidence="2">
    <location>
        <begin position="349"/>
        <end position="369"/>
    </location>
</feature>
<keyword evidence="2" id="KW-1133">Transmembrane helix</keyword>
<feature type="transmembrane region" description="Helical" evidence="2">
    <location>
        <begin position="223"/>
        <end position="240"/>
    </location>
</feature>
<protein>
    <submittedName>
        <fullName evidence="4">Ankyrin repeat-containing protein bda1</fullName>
    </submittedName>
</protein>
<gene>
    <name evidence="4" type="primary">BAD1_53</name>
    <name evidence="4" type="ORF">CFP56_037306</name>
</gene>
<feature type="transmembrane region" description="Helical" evidence="2">
    <location>
        <begin position="299"/>
        <end position="316"/>
    </location>
</feature>
<dbReference type="PANTHER" id="PTHR24128">
    <property type="entry name" value="HOMEOBOX PROTEIN WARIAI"/>
    <property type="match status" value="1"/>
</dbReference>
<accession>A0AAW0J5A7</accession>
<dbReference type="PANTHER" id="PTHR24128:SF46">
    <property type="entry name" value="ALPHA-LATROTOXIN-LHE1A-LIKE ISOFORM X1"/>
    <property type="match status" value="1"/>
</dbReference>
<proteinExistence type="predicted"/>
<reference evidence="4 5" key="1">
    <citation type="journal article" date="2018" name="Sci. Data">
        <title>The draft genome sequence of cork oak.</title>
        <authorList>
            <person name="Ramos A.M."/>
            <person name="Usie A."/>
            <person name="Barbosa P."/>
            <person name="Barros P.M."/>
            <person name="Capote T."/>
            <person name="Chaves I."/>
            <person name="Simoes F."/>
            <person name="Abreu I."/>
            <person name="Carrasquinho I."/>
            <person name="Faro C."/>
            <person name="Guimaraes J.B."/>
            <person name="Mendonca D."/>
            <person name="Nobrega F."/>
            <person name="Rodrigues L."/>
            <person name="Saibo N.J.M."/>
            <person name="Varela M.C."/>
            <person name="Egas C."/>
            <person name="Matos J."/>
            <person name="Miguel C.M."/>
            <person name="Oliveira M.M."/>
            <person name="Ricardo C.P."/>
            <person name="Goncalves S."/>
        </authorList>
    </citation>
    <scope>NUCLEOTIDE SEQUENCE [LARGE SCALE GENOMIC DNA]</scope>
    <source>
        <strain evidence="5">cv. HL8</strain>
    </source>
</reference>
<evidence type="ECO:0000313" key="5">
    <source>
        <dbReference type="Proteomes" id="UP000237347"/>
    </source>
</evidence>
<keyword evidence="5" id="KW-1185">Reference proteome</keyword>
<feature type="repeat" description="ANK" evidence="1">
    <location>
        <begin position="17"/>
        <end position="44"/>
    </location>
</feature>
<dbReference type="Pfam" id="PF13962">
    <property type="entry name" value="PGG"/>
    <property type="match status" value="1"/>
</dbReference>
<keyword evidence="1" id="KW-0040">ANK repeat</keyword>
<dbReference type="AlphaFoldDB" id="A0AAW0J5A7"/>
<sequence length="402" mass="45973">MEMMRLKPSFARKPDLNGYSPIHLAVQGRHTQMVRRLLQVDGDLVRVKGKEGRTPLHDVAAEAATEQQLDLLFKFLSDCPNSIEDVTIQNQTALHIALENNNLGAFKLLCVRELLNCGVLEGHIANGMLQEQEQVNIEIRNMLSYAEALSCLCLPKVITCYEYCYIRRLIVFFYERSGIFRKPVSSFKRSQIFRVIDFVFERLRIFRKTIVERARISNDDRNALLVVAALLITITYQVVLSPPGGLWQDTKYFGETSTSSNAKAPVDKISNENIRGRIEHYAGTAIAQQTYGNFENVATINYITFTLSAIITFLLLPSGYISALFKMALVQLWVSYYYSLAVICESGLVLRYCIISTGLCFVLVLFAFFGRQFCGVRIKSLNLDWIFYIVYAYVMWWIINFI</sequence>
<evidence type="ECO:0000313" key="4">
    <source>
        <dbReference type="EMBL" id="KAK7821768.1"/>
    </source>
</evidence>
<evidence type="ECO:0000256" key="2">
    <source>
        <dbReference type="SAM" id="Phobius"/>
    </source>
</evidence>